<organism evidence="1 2">
    <name type="scientific">Floridaenema flaviceps BLCC-F50</name>
    <dbReference type="NCBI Taxonomy" id="3153642"/>
    <lineage>
        <taxon>Bacteria</taxon>
        <taxon>Bacillati</taxon>
        <taxon>Cyanobacteriota</taxon>
        <taxon>Cyanophyceae</taxon>
        <taxon>Oscillatoriophycideae</taxon>
        <taxon>Aerosakkonematales</taxon>
        <taxon>Aerosakkonemataceae</taxon>
        <taxon>Floridanema</taxon>
        <taxon>Floridanema flaviceps</taxon>
    </lineage>
</organism>
<protein>
    <submittedName>
        <fullName evidence="1">Uncharacterized protein</fullName>
    </submittedName>
</protein>
<comment type="caution">
    <text evidence="1">The sequence shown here is derived from an EMBL/GenBank/DDBJ whole genome shotgun (WGS) entry which is preliminary data.</text>
</comment>
<evidence type="ECO:0000313" key="1">
    <source>
        <dbReference type="EMBL" id="MFB2896501.1"/>
    </source>
</evidence>
<keyword evidence="2" id="KW-1185">Reference proteome</keyword>
<name>A0ABV4XXN2_9CYAN</name>
<dbReference type="Proteomes" id="UP001576784">
    <property type="component" value="Unassembled WGS sequence"/>
</dbReference>
<evidence type="ECO:0000313" key="2">
    <source>
        <dbReference type="Proteomes" id="UP001576784"/>
    </source>
</evidence>
<dbReference type="RefSeq" id="WP_413266128.1">
    <property type="nucleotide sequence ID" value="NZ_JBHFNR010000202.1"/>
</dbReference>
<gene>
    <name evidence="1" type="ORF">ACE1CI_26615</name>
</gene>
<accession>A0ABV4XXN2</accession>
<dbReference type="EMBL" id="JBHFNR010000202">
    <property type="protein sequence ID" value="MFB2896501.1"/>
    <property type="molecule type" value="Genomic_DNA"/>
</dbReference>
<proteinExistence type="predicted"/>
<sequence>MDGEEAAKQRGLCKRTGYAIRNLGTLRDCAKRSAKGDRTLFFQISDRLK</sequence>
<reference evidence="1 2" key="1">
    <citation type="submission" date="2024-09" db="EMBL/GenBank/DDBJ databases">
        <title>Floridaenema gen nov. (Aerosakkonemataceae, Aerosakkonematales ord. nov., Cyanobacteria) from benthic tropical and subtropical fresh waters, with the description of four new species.</title>
        <authorList>
            <person name="Moretto J.A."/>
            <person name="Berthold D.E."/>
            <person name="Lefler F.W."/>
            <person name="Huang I.-S."/>
            <person name="Laughinghouse H. IV."/>
        </authorList>
    </citation>
    <scope>NUCLEOTIDE SEQUENCE [LARGE SCALE GENOMIC DNA]</scope>
    <source>
        <strain evidence="1 2">BLCC-F50</strain>
    </source>
</reference>